<accession>A0A6J5M333</accession>
<organism evidence="2">
    <name type="scientific">uncultured Caudovirales phage</name>
    <dbReference type="NCBI Taxonomy" id="2100421"/>
    <lineage>
        <taxon>Viruses</taxon>
        <taxon>Duplodnaviria</taxon>
        <taxon>Heunggongvirae</taxon>
        <taxon>Uroviricota</taxon>
        <taxon>Caudoviricetes</taxon>
        <taxon>Peduoviridae</taxon>
        <taxon>Maltschvirus</taxon>
        <taxon>Maltschvirus maltsch</taxon>
    </lineage>
</organism>
<evidence type="ECO:0000313" key="2">
    <source>
        <dbReference type="EMBL" id="CAB4138349.1"/>
    </source>
</evidence>
<feature type="region of interest" description="Disordered" evidence="1">
    <location>
        <begin position="1"/>
        <end position="22"/>
    </location>
</feature>
<dbReference type="Pfam" id="PF13730">
    <property type="entry name" value="HTH_36"/>
    <property type="match status" value="1"/>
</dbReference>
<reference evidence="2" key="1">
    <citation type="submission" date="2020-04" db="EMBL/GenBank/DDBJ databases">
        <authorList>
            <person name="Chiriac C."/>
            <person name="Salcher M."/>
            <person name="Ghai R."/>
            <person name="Kavagutti S V."/>
        </authorList>
    </citation>
    <scope>NUCLEOTIDE SEQUENCE</scope>
</reference>
<proteinExistence type="predicted"/>
<gene>
    <name evidence="2" type="ORF">UFOVP332_23</name>
</gene>
<evidence type="ECO:0000256" key="1">
    <source>
        <dbReference type="SAM" id="MobiDB-lite"/>
    </source>
</evidence>
<dbReference type="EMBL" id="LR796343">
    <property type="protein sequence ID" value="CAB4138349.1"/>
    <property type="molecule type" value="Genomic_DNA"/>
</dbReference>
<dbReference type="Gene3D" id="1.10.10.10">
    <property type="entry name" value="Winged helix-like DNA-binding domain superfamily/Winged helix DNA-binding domain"/>
    <property type="match status" value="1"/>
</dbReference>
<sequence length="170" mass="18981">MTHRKVTARVSKTHPTTMGYHSIPLGRHRMSLEALSAVLHHSHSTGTARALMTALAWHIGDDPEEGCYPSQTRLAKLAGCSVRQVQRNLQKLVELKEIEMSQHDGIGYRFDRITNRYWITLDCPQGCDGTLSHNLRGVRKGKTGRRLRLIGASSTTQRDGVDVALKLTNN</sequence>
<dbReference type="InterPro" id="IPR036388">
    <property type="entry name" value="WH-like_DNA-bd_sf"/>
</dbReference>
<name>A0A6J5M333_9CAUD</name>
<protein>
    <submittedName>
        <fullName evidence="2">Helix-turn-helix domain containing protein</fullName>
    </submittedName>
</protein>